<keyword evidence="3" id="KW-0812">Transmembrane</keyword>
<comment type="caution">
    <text evidence="6">The sequence shown here is derived from an EMBL/GenBank/DDBJ whole genome shotgun (WGS) entry which is preliminary data.</text>
</comment>
<evidence type="ECO:0008006" key="8">
    <source>
        <dbReference type="Google" id="ProtNLM"/>
    </source>
</evidence>
<feature type="domain" description="Peptidase C1A papain C-terminal" evidence="4">
    <location>
        <begin position="210"/>
        <end position="428"/>
    </location>
</feature>
<keyword evidence="3" id="KW-1133">Transmembrane helix</keyword>
<dbReference type="InterPro" id="IPR025660">
    <property type="entry name" value="Pept_his_AS"/>
</dbReference>
<dbReference type="InterPro" id="IPR039417">
    <property type="entry name" value="Peptidase_C1A_papain-like"/>
</dbReference>
<feature type="transmembrane region" description="Helical" evidence="3">
    <location>
        <begin position="12"/>
        <end position="43"/>
    </location>
</feature>
<keyword evidence="2" id="KW-1015">Disulfide bond</keyword>
<keyword evidence="3" id="KW-0472">Membrane</keyword>
<evidence type="ECO:0000259" key="5">
    <source>
        <dbReference type="SMART" id="SM00848"/>
    </source>
</evidence>
<dbReference type="InterPro" id="IPR000668">
    <property type="entry name" value="Peptidase_C1A_C"/>
</dbReference>
<proteinExistence type="inferred from homology"/>
<dbReference type="InterPro" id="IPR013128">
    <property type="entry name" value="Peptidase_C1A"/>
</dbReference>
<dbReference type="Gene3D" id="3.90.70.10">
    <property type="entry name" value="Cysteine proteinases"/>
    <property type="match status" value="1"/>
</dbReference>
<sequence length="430" mass="48644">MIKREGYLIKAGLLFFFIFLEILSGRTIFLISSFSFFTTCVLSRQPIRQGRAMKISHQTVVNRIIVVAGLLFSLSEAYAAALLPDKQQKVNQEAINPEYYQGLSPEEAYQWFRDAFSESRKSTELFVLPETEEEISKRATIFNENLQRIIKENAESVSKGESLRLGITAHADLTQEEFQNRYLTLQLPAKRPEVLPELKGLELQQRLSALPDSFDWRDKGVITSPRNQWFCGSCWAFSGTEAVESFHAIHNNMTVTALSVQQVLDCTPKQDGCKGAWPGVVMDYSKTDGICPESCYRHYYSMELSCKKQLIDKCPTHIKVGGYASVPQGDDKALQVTLLKQPVSVSMEASSFWFQFYLTGVFKASHCHTPAKIDHAMLLVGYGRDSHGEAFWLIKNNWGSWWGQKGYVKVQKDKVNTCGISSFAIYPTSI</sequence>
<dbReference type="GO" id="GO:0006508">
    <property type="term" value="P:proteolysis"/>
    <property type="evidence" value="ECO:0007669"/>
    <property type="project" value="InterPro"/>
</dbReference>
<dbReference type="SMART" id="SM00645">
    <property type="entry name" value="Pept_C1"/>
    <property type="match status" value="1"/>
</dbReference>
<dbReference type="Proteomes" id="UP000028073">
    <property type="component" value="Unassembled WGS sequence"/>
</dbReference>
<dbReference type="AlphaFoldDB" id="A0A081NKK7"/>
<keyword evidence="7" id="KW-1185">Reference proteome</keyword>
<organism evidence="6 7">
    <name type="scientific">Endozoicomonas numazuensis</name>
    <dbReference type="NCBI Taxonomy" id="1137799"/>
    <lineage>
        <taxon>Bacteria</taxon>
        <taxon>Pseudomonadati</taxon>
        <taxon>Pseudomonadota</taxon>
        <taxon>Gammaproteobacteria</taxon>
        <taxon>Oceanospirillales</taxon>
        <taxon>Endozoicomonadaceae</taxon>
        <taxon>Endozoicomonas</taxon>
    </lineage>
</organism>
<accession>A0A081NKK7</accession>
<dbReference type="InterPro" id="IPR038765">
    <property type="entry name" value="Papain-like_cys_pep_sf"/>
</dbReference>
<dbReference type="eggNOG" id="COG4870">
    <property type="taxonomic scope" value="Bacteria"/>
</dbReference>
<evidence type="ECO:0000313" key="7">
    <source>
        <dbReference type="Proteomes" id="UP000028073"/>
    </source>
</evidence>
<dbReference type="Pfam" id="PF08246">
    <property type="entry name" value="Inhibitor_I29"/>
    <property type="match status" value="1"/>
</dbReference>
<dbReference type="SUPFAM" id="SSF54001">
    <property type="entry name" value="Cysteine proteinases"/>
    <property type="match status" value="1"/>
</dbReference>
<dbReference type="PANTHER" id="PTHR12411">
    <property type="entry name" value="CYSTEINE PROTEASE FAMILY C1-RELATED"/>
    <property type="match status" value="1"/>
</dbReference>
<dbReference type="EMBL" id="JOKH01000001">
    <property type="protein sequence ID" value="KEQ18980.1"/>
    <property type="molecule type" value="Genomic_DNA"/>
</dbReference>
<evidence type="ECO:0000256" key="2">
    <source>
        <dbReference type="ARBA" id="ARBA00023157"/>
    </source>
</evidence>
<dbReference type="PROSITE" id="PS00639">
    <property type="entry name" value="THIOL_PROTEASE_HIS"/>
    <property type="match status" value="1"/>
</dbReference>
<name>A0A081NKK7_9GAMM</name>
<reference evidence="6 7" key="1">
    <citation type="submission" date="2014-06" db="EMBL/GenBank/DDBJ databases">
        <title>Whole Genome Sequences of Three Symbiotic Endozoicomonas Bacteria.</title>
        <authorList>
            <person name="Neave M.J."/>
            <person name="Apprill A."/>
            <person name="Voolstra C.R."/>
        </authorList>
    </citation>
    <scope>NUCLEOTIDE SEQUENCE [LARGE SCALE GENOMIC DNA]</scope>
    <source>
        <strain evidence="6 7">DSM 25634</strain>
    </source>
</reference>
<dbReference type="InterPro" id="IPR013201">
    <property type="entry name" value="Prot_inhib_I29"/>
</dbReference>
<evidence type="ECO:0000256" key="3">
    <source>
        <dbReference type="SAM" id="Phobius"/>
    </source>
</evidence>
<dbReference type="InterPro" id="IPR000169">
    <property type="entry name" value="Pept_cys_AS"/>
</dbReference>
<protein>
    <recommendedName>
        <fullName evidence="8">Peptidase C1A papain C-terminal domain-containing protein</fullName>
    </recommendedName>
</protein>
<feature type="domain" description="Cathepsin propeptide inhibitor" evidence="5">
    <location>
        <begin position="109"/>
        <end position="178"/>
    </location>
</feature>
<evidence type="ECO:0000313" key="6">
    <source>
        <dbReference type="EMBL" id="KEQ18980.1"/>
    </source>
</evidence>
<dbReference type="STRING" id="1137799.GZ78_02755"/>
<comment type="similarity">
    <text evidence="1">Belongs to the peptidase C1 family.</text>
</comment>
<dbReference type="PROSITE" id="PS00139">
    <property type="entry name" value="THIOL_PROTEASE_CYS"/>
    <property type="match status" value="1"/>
</dbReference>
<evidence type="ECO:0000259" key="4">
    <source>
        <dbReference type="SMART" id="SM00645"/>
    </source>
</evidence>
<dbReference type="CDD" id="cd02248">
    <property type="entry name" value="Peptidase_C1A"/>
    <property type="match status" value="1"/>
</dbReference>
<gene>
    <name evidence="6" type="ORF">GZ78_02755</name>
</gene>
<dbReference type="Pfam" id="PF00112">
    <property type="entry name" value="Peptidase_C1"/>
    <property type="match status" value="1"/>
</dbReference>
<evidence type="ECO:0000256" key="1">
    <source>
        <dbReference type="ARBA" id="ARBA00008455"/>
    </source>
</evidence>
<dbReference type="MEROPS" id="C01.035"/>
<dbReference type="GO" id="GO:0008234">
    <property type="term" value="F:cysteine-type peptidase activity"/>
    <property type="evidence" value="ECO:0007669"/>
    <property type="project" value="InterPro"/>
</dbReference>
<dbReference type="PRINTS" id="PR00705">
    <property type="entry name" value="PAPAIN"/>
</dbReference>
<dbReference type="SMART" id="SM00848">
    <property type="entry name" value="Inhibitor_I29"/>
    <property type="match status" value="1"/>
</dbReference>